<feature type="domain" description="UspA" evidence="2">
    <location>
        <begin position="14"/>
        <end position="149"/>
    </location>
</feature>
<evidence type="ECO:0000313" key="5">
    <source>
        <dbReference type="EMBL" id="CAB4805048.1"/>
    </source>
</evidence>
<dbReference type="EMBL" id="CAESGF010000025">
    <property type="protein sequence ID" value="CAB4365154.1"/>
    <property type="molecule type" value="Genomic_DNA"/>
</dbReference>
<dbReference type="SUPFAM" id="SSF52402">
    <property type="entry name" value="Adenine nucleotide alpha hydrolases-like"/>
    <property type="match status" value="1"/>
</dbReference>
<evidence type="ECO:0000259" key="2">
    <source>
        <dbReference type="Pfam" id="PF00582"/>
    </source>
</evidence>
<gene>
    <name evidence="4" type="ORF">UFOPK2656_02792</name>
    <name evidence="5" type="ORF">UFOPK3099_00362</name>
    <name evidence="6" type="ORF">UFOPK3267_02565</name>
    <name evidence="7" type="ORF">UFOPK3651_02391</name>
    <name evidence="8" type="ORF">UFOPK3931_00987</name>
    <name evidence="3" type="ORF">UFOPK4189_02909</name>
</gene>
<dbReference type="EMBL" id="CAFBIY010000191">
    <property type="protein sequence ID" value="CAB4853041.1"/>
    <property type="molecule type" value="Genomic_DNA"/>
</dbReference>
<reference evidence="5" key="1">
    <citation type="submission" date="2020-05" db="EMBL/GenBank/DDBJ databases">
        <authorList>
            <person name="Chiriac C."/>
            <person name="Salcher M."/>
            <person name="Ghai R."/>
            <person name="Kavagutti S V."/>
        </authorList>
    </citation>
    <scope>NUCLEOTIDE SEQUENCE</scope>
</reference>
<evidence type="ECO:0000313" key="8">
    <source>
        <dbReference type="EMBL" id="CAB4983907.1"/>
    </source>
</evidence>
<dbReference type="Pfam" id="PF00582">
    <property type="entry name" value="Usp"/>
    <property type="match status" value="1"/>
</dbReference>
<dbReference type="CDD" id="cd00293">
    <property type="entry name" value="USP-like"/>
    <property type="match status" value="1"/>
</dbReference>
<evidence type="ECO:0000313" key="3">
    <source>
        <dbReference type="EMBL" id="CAB4365154.1"/>
    </source>
</evidence>
<dbReference type="InterPro" id="IPR014729">
    <property type="entry name" value="Rossmann-like_a/b/a_fold"/>
</dbReference>
<dbReference type="EMBL" id="CAFBOL010000018">
    <property type="protein sequence ID" value="CAB4983907.1"/>
    <property type="molecule type" value="Genomic_DNA"/>
</dbReference>
<dbReference type="PANTHER" id="PTHR46268">
    <property type="entry name" value="STRESS RESPONSE PROTEIN NHAX"/>
    <property type="match status" value="1"/>
</dbReference>
<dbReference type="AlphaFoldDB" id="A0A6J6YC36"/>
<comment type="similarity">
    <text evidence="1">Belongs to the universal stress protein A family.</text>
</comment>
<dbReference type="PRINTS" id="PR01438">
    <property type="entry name" value="UNVRSLSTRESS"/>
</dbReference>
<dbReference type="InterPro" id="IPR006015">
    <property type="entry name" value="Universal_stress_UspA"/>
</dbReference>
<dbReference type="Gene3D" id="3.40.50.620">
    <property type="entry name" value="HUPs"/>
    <property type="match status" value="1"/>
</dbReference>
<evidence type="ECO:0000256" key="1">
    <source>
        <dbReference type="ARBA" id="ARBA00008791"/>
    </source>
</evidence>
<name>A0A6J6YC36_9ZZZZ</name>
<dbReference type="EMBL" id="CAEZYF010000023">
    <property type="protein sequence ID" value="CAB4739517.1"/>
    <property type="molecule type" value="Genomic_DNA"/>
</dbReference>
<protein>
    <submittedName>
        <fullName evidence="5">Unannotated protein</fullName>
    </submittedName>
</protein>
<sequence>MGAAMSNTHGAKGFQNIVVGVADTETSQVAGRKAVELAEAMGATVHFVTAVTDGEVVVIEVGSDRFVLDTVESSRLAVERFVETLGSSVAYTVQAVEATPAKALVTVAELVDADLIVVGNVRMQGLGRVLGSVGNDVAHSAPCSVLIVKTV</sequence>
<evidence type="ECO:0000313" key="4">
    <source>
        <dbReference type="EMBL" id="CAB4739517.1"/>
    </source>
</evidence>
<proteinExistence type="inferred from homology"/>
<evidence type="ECO:0000313" key="7">
    <source>
        <dbReference type="EMBL" id="CAB4944009.1"/>
    </source>
</evidence>
<organism evidence="5">
    <name type="scientific">freshwater metagenome</name>
    <dbReference type="NCBI Taxonomy" id="449393"/>
    <lineage>
        <taxon>unclassified sequences</taxon>
        <taxon>metagenomes</taxon>
        <taxon>ecological metagenomes</taxon>
    </lineage>
</organism>
<dbReference type="EMBL" id="CAFBMT010000015">
    <property type="protein sequence ID" value="CAB4944009.1"/>
    <property type="molecule type" value="Genomic_DNA"/>
</dbReference>
<accession>A0A6J6YC36</accession>
<evidence type="ECO:0000313" key="6">
    <source>
        <dbReference type="EMBL" id="CAB4853041.1"/>
    </source>
</evidence>
<dbReference type="EMBL" id="CAFAAV010000016">
    <property type="protein sequence ID" value="CAB4805048.1"/>
    <property type="molecule type" value="Genomic_DNA"/>
</dbReference>
<dbReference type="PANTHER" id="PTHR46268:SF6">
    <property type="entry name" value="UNIVERSAL STRESS PROTEIN UP12"/>
    <property type="match status" value="1"/>
</dbReference>
<dbReference type="InterPro" id="IPR006016">
    <property type="entry name" value="UspA"/>
</dbReference>